<dbReference type="Proteomes" id="UP000018296">
    <property type="component" value="Unassembled WGS sequence"/>
</dbReference>
<dbReference type="RefSeq" id="WP_023509859.1">
    <property type="nucleotide sequence ID" value="NZ_AWTC01000006.1"/>
</dbReference>
<dbReference type="eggNOG" id="ENOG5033EK2">
    <property type="taxonomic scope" value="Bacteria"/>
</dbReference>
<dbReference type="OrthoDB" id="2942755at2"/>
<comment type="caution">
    <text evidence="1">The sequence shown here is derived from an EMBL/GenBank/DDBJ whole genome shotgun (WGS) entry which is preliminary data.</text>
</comment>
<dbReference type="EMBL" id="AWTC01000006">
    <property type="protein sequence ID" value="EST12047.1"/>
    <property type="molecule type" value="Genomic_DNA"/>
</dbReference>
<gene>
    <name evidence="1" type="ORF">P343_07950</name>
</gene>
<organism evidence="1 2">
    <name type="scientific">Sporolactobacillus laevolacticus DSM 442</name>
    <dbReference type="NCBI Taxonomy" id="1395513"/>
    <lineage>
        <taxon>Bacteria</taxon>
        <taxon>Bacillati</taxon>
        <taxon>Bacillota</taxon>
        <taxon>Bacilli</taxon>
        <taxon>Bacillales</taxon>
        <taxon>Sporolactobacillaceae</taxon>
        <taxon>Sporolactobacillus</taxon>
    </lineage>
</organism>
<evidence type="ECO:0000313" key="2">
    <source>
        <dbReference type="Proteomes" id="UP000018296"/>
    </source>
</evidence>
<dbReference type="PATRIC" id="fig|1395513.3.peg.1614"/>
<evidence type="ECO:0000313" key="1">
    <source>
        <dbReference type="EMBL" id="EST12047.1"/>
    </source>
</evidence>
<reference evidence="1 2" key="1">
    <citation type="journal article" date="2013" name="Genome Announc.">
        <title>Genome Sequence of Sporolactobacillus laevolacticus DSM442, an Efficient Polymer-Grade D-Lactate Producer from Agricultural Waste Cottonseed as a Nitrogen Source.</title>
        <authorList>
            <person name="Wang H."/>
            <person name="Wang L."/>
            <person name="Ju J."/>
            <person name="Yu B."/>
            <person name="Ma Y."/>
        </authorList>
    </citation>
    <scope>NUCLEOTIDE SEQUENCE [LARGE SCALE GENOMIC DNA]</scope>
    <source>
        <strain evidence="1 2">DSM 442</strain>
    </source>
</reference>
<keyword evidence="2" id="KW-1185">Reference proteome</keyword>
<dbReference type="STRING" id="1395513.P343_07950"/>
<sequence length="120" mass="13432">MVLYKFKRLMDKYNVNFNLIVDDPKAGHWEAGEWVPGSPEPIPGHGSIVPMPQSLIYQSGGTLTAFDRIIYTDMVIPLQSHLDYNGAHYTVTSKIPYSEYADFDRYILKSDDTQTGGGSA</sequence>
<accession>V6IXH4</accession>
<proteinExistence type="predicted"/>
<protein>
    <submittedName>
        <fullName evidence="1">Uncharacterized protein</fullName>
    </submittedName>
</protein>
<dbReference type="AlphaFoldDB" id="V6IXH4"/>
<name>V6IXH4_9BACL</name>